<protein>
    <submittedName>
        <fullName evidence="1">Plasmid mobilization relaxosome protein MobC</fullName>
    </submittedName>
</protein>
<dbReference type="EMBL" id="VIQT01000005">
    <property type="protein sequence ID" value="NDO38086.1"/>
    <property type="molecule type" value="Genomic_DNA"/>
</dbReference>
<gene>
    <name evidence="1" type="primary">mobC</name>
    <name evidence="1" type="ORF">FMM72_02305</name>
</gene>
<evidence type="ECO:0000313" key="2">
    <source>
        <dbReference type="Proteomes" id="UP000462501"/>
    </source>
</evidence>
<dbReference type="InterPro" id="IPR053842">
    <property type="entry name" value="NikA-like"/>
</dbReference>
<evidence type="ECO:0000313" key="1">
    <source>
        <dbReference type="EMBL" id="NDO38086.1"/>
    </source>
</evidence>
<name>A0A845SNR1_9FIRM</name>
<dbReference type="AlphaFoldDB" id="A0A845SNR1"/>
<dbReference type="Proteomes" id="UP000462501">
    <property type="component" value="Unassembled WGS sequence"/>
</dbReference>
<comment type="caution">
    <text evidence="1">The sequence shown here is derived from an EMBL/GenBank/DDBJ whole genome shotgun (WGS) entry which is preliminary data.</text>
</comment>
<dbReference type="RefSeq" id="WP_162220479.1">
    <property type="nucleotide sequence ID" value="NZ_JANJZM010000007.1"/>
</dbReference>
<sequence>MVAGKKRIRNTLLHIWLSPDERAKIQERMADVGIGNLSAYVRKMALNGYVLHVDLAPVKDIVSLQRRCANNLNQIAVQANINGGVYPDEIKALQKDYADLWGPLSELLERLSEVVAL</sequence>
<dbReference type="Pfam" id="PF21983">
    <property type="entry name" value="NikA-like"/>
    <property type="match status" value="1"/>
</dbReference>
<proteinExistence type="predicted"/>
<accession>A0A845SNR1</accession>
<reference evidence="1 2" key="1">
    <citation type="submission" date="2019-06" db="EMBL/GenBank/DDBJ databases">
        <title>Draft genome sequences of 15 bacterial species constituting the stable defined intestinal microbiota of the GM15 gnotobiotic mouse model.</title>
        <authorList>
            <person name="Elie C."/>
            <person name="Mathieu A."/>
            <person name="Saliou A."/>
            <person name="Darnaud M."/>
            <person name="Leulier F."/>
            <person name="Tamellini A."/>
        </authorList>
    </citation>
    <scope>NUCLEOTIDE SEQUENCE [LARGE SCALE GENOMIC DNA]</scope>
    <source>
        <strain evidence="1 2">JM4-15</strain>
    </source>
</reference>
<organism evidence="1 2">
    <name type="scientific">Anaerotruncus colihominis</name>
    <dbReference type="NCBI Taxonomy" id="169435"/>
    <lineage>
        <taxon>Bacteria</taxon>
        <taxon>Bacillati</taxon>
        <taxon>Bacillota</taxon>
        <taxon>Clostridia</taxon>
        <taxon>Eubacteriales</taxon>
        <taxon>Oscillospiraceae</taxon>
        <taxon>Anaerotruncus</taxon>
    </lineage>
</organism>